<protein>
    <submittedName>
        <fullName evidence="1">Uncharacterized protein</fullName>
    </submittedName>
</protein>
<dbReference type="Proteomes" id="UP000192900">
    <property type="component" value="Chromosome"/>
</dbReference>
<evidence type="ECO:0000313" key="2">
    <source>
        <dbReference type="Proteomes" id="UP000192900"/>
    </source>
</evidence>
<sequence>MVVMMVELNACHNFSACIFICLLINLAEIAHIGNRFFARQRNLFLREDCHALRRDVALLLIKLKGQEQK</sequence>
<accession>A0A1W6B7S0</accession>
<name>A0A1W6B7S0_9GAMM</name>
<keyword evidence="2" id="KW-1185">Reference proteome</keyword>
<organism evidence="1 2">
    <name type="scientific">Pantoea alhagi</name>
    <dbReference type="NCBI Taxonomy" id="1891675"/>
    <lineage>
        <taxon>Bacteria</taxon>
        <taxon>Pseudomonadati</taxon>
        <taxon>Pseudomonadota</taxon>
        <taxon>Gammaproteobacteria</taxon>
        <taxon>Enterobacterales</taxon>
        <taxon>Erwiniaceae</taxon>
        <taxon>Pantoea</taxon>
    </lineage>
</organism>
<dbReference type="AlphaFoldDB" id="A0A1W6B7S0"/>
<proteinExistence type="predicted"/>
<evidence type="ECO:0000313" key="1">
    <source>
        <dbReference type="EMBL" id="ARJ43148.1"/>
    </source>
</evidence>
<gene>
    <name evidence="1" type="ORF">B1H58_14650</name>
</gene>
<dbReference type="KEGG" id="palh:B1H58_14650"/>
<reference evidence="1 2" key="1">
    <citation type="submission" date="2017-02" db="EMBL/GenBank/DDBJ databases">
        <title>Complete genome sequence of the drought resistance-promoting endophyte Pantoea alhagi LTYR-11Z.</title>
        <authorList>
            <person name="Zhang L."/>
        </authorList>
    </citation>
    <scope>NUCLEOTIDE SEQUENCE [LARGE SCALE GENOMIC DNA]</scope>
    <source>
        <strain evidence="1 2">LTYR-11Z</strain>
    </source>
</reference>
<dbReference type="EMBL" id="CP019706">
    <property type="protein sequence ID" value="ARJ43148.1"/>
    <property type="molecule type" value="Genomic_DNA"/>
</dbReference>
<dbReference type="STRING" id="1891675.B1H58_14650"/>